<accession>A0A8C6ZC20</accession>
<dbReference type="InterPro" id="IPR029255">
    <property type="entry name" value="CLN6"/>
</dbReference>
<reference evidence="1" key="1">
    <citation type="submission" date="2025-08" db="UniProtKB">
        <authorList>
            <consortium name="Ensembl"/>
        </authorList>
    </citation>
    <scope>IDENTIFICATION</scope>
</reference>
<dbReference type="GO" id="GO:0007040">
    <property type="term" value="P:lysosome organization"/>
    <property type="evidence" value="ECO:0007669"/>
    <property type="project" value="TreeGrafter"/>
</dbReference>
<dbReference type="PANTHER" id="PTHR16244">
    <property type="entry name" value="CEROID-LIPOFUSCINOSIS NEURONAL PROTEIN 6"/>
    <property type="match status" value="1"/>
</dbReference>
<proteinExistence type="predicted"/>
<dbReference type="Proteomes" id="UP000694420">
    <property type="component" value="Unplaced"/>
</dbReference>
<dbReference type="GO" id="GO:0005783">
    <property type="term" value="C:endoplasmic reticulum"/>
    <property type="evidence" value="ECO:0007669"/>
    <property type="project" value="TreeGrafter"/>
</dbReference>
<name>A0A8C6ZC20_NOTPE</name>
<dbReference type="Ensembl" id="ENSNPET00000011938.1">
    <property type="protein sequence ID" value="ENSNPEP00000011637.1"/>
    <property type="gene ID" value="ENSNPEG00000008745.1"/>
</dbReference>
<evidence type="ECO:0000313" key="2">
    <source>
        <dbReference type="Proteomes" id="UP000694420"/>
    </source>
</evidence>
<dbReference type="GO" id="GO:0016020">
    <property type="term" value="C:membrane"/>
    <property type="evidence" value="ECO:0007669"/>
    <property type="project" value="TreeGrafter"/>
</dbReference>
<dbReference type="Pfam" id="PF15156">
    <property type="entry name" value="CLN6"/>
    <property type="match status" value="1"/>
</dbReference>
<organism evidence="1 2">
    <name type="scientific">Nothoprocta perdicaria</name>
    <name type="common">Chilean tinamou</name>
    <name type="synonym">Crypturus perdicarius</name>
    <dbReference type="NCBI Taxonomy" id="30464"/>
    <lineage>
        <taxon>Eukaryota</taxon>
        <taxon>Metazoa</taxon>
        <taxon>Chordata</taxon>
        <taxon>Craniata</taxon>
        <taxon>Vertebrata</taxon>
        <taxon>Euteleostomi</taxon>
        <taxon>Archelosauria</taxon>
        <taxon>Archosauria</taxon>
        <taxon>Dinosauria</taxon>
        <taxon>Saurischia</taxon>
        <taxon>Theropoda</taxon>
        <taxon>Coelurosauria</taxon>
        <taxon>Aves</taxon>
        <taxon>Palaeognathae</taxon>
        <taxon>Tinamiformes</taxon>
        <taxon>Tinamidae</taxon>
        <taxon>Nothoprocta</taxon>
    </lineage>
</organism>
<reference evidence="1" key="2">
    <citation type="submission" date="2025-09" db="UniProtKB">
        <authorList>
            <consortium name="Ensembl"/>
        </authorList>
    </citation>
    <scope>IDENTIFICATION</scope>
</reference>
<dbReference type="PANTHER" id="PTHR16244:SF2">
    <property type="entry name" value="CEROID-LIPOFUSCINOSIS NEURONAL PROTEIN 6"/>
    <property type="match status" value="1"/>
</dbReference>
<evidence type="ECO:0000313" key="1">
    <source>
        <dbReference type="Ensembl" id="ENSNPEP00000011637.1"/>
    </source>
</evidence>
<evidence type="ECO:0008006" key="3">
    <source>
        <dbReference type="Google" id="ProtNLM"/>
    </source>
</evidence>
<protein>
    <recommendedName>
        <fullName evidence="3">CLN6</fullName>
    </recommendedName>
</protein>
<sequence length="104" mass="11838">MQGAARRRAHAAAAAPGSPDGLAFVFRHGAVKSEDTFKTSPFHFDLWFYFTLQNWVLDFGRPIAMIILPLEWFPLNKPSAGDYFHMAYNVITPFLLLKQLLYCS</sequence>
<dbReference type="AlphaFoldDB" id="A0A8C6ZC20"/>
<keyword evidence="2" id="KW-1185">Reference proteome</keyword>